<dbReference type="VEuPathDB" id="FungiDB:ATEG_04834"/>
<dbReference type="InterPro" id="IPR050447">
    <property type="entry name" value="Erg6_SMT_methyltransf"/>
</dbReference>
<evidence type="ECO:0000313" key="5">
    <source>
        <dbReference type="Proteomes" id="UP000452235"/>
    </source>
</evidence>
<evidence type="ECO:0000256" key="2">
    <source>
        <dbReference type="ARBA" id="ARBA00038188"/>
    </source>
</evidence>
<proteinExistence type="inferred from homology"/>
<dbReference type="CDD" id="cd02440">
    <property type="entry name" value="AdoMet_MTases"/>
    <property type="match status" value="1"/>
</dbReference>
<evidence type="ECO:0000256" key="1">
    <source>
        <dbReference type="ARBA" id="ARBA00022679"/>
    </source>
</evidence>
<dbReference type="InterPro" id="IPR013216">
    <property type="entry name" value="Methyltransf_11"/>
</dbReference>
<dbReference type="InterPro" id="IPR029063">
    <property type="entry name" value="SAM-dependent_MTases_sf"/>
</dbReference>
<dbReference type="SUPFAM" id="SSF53335">
    <property type="entry name" value="S-adenosyl-L-methionine-dependent methyltransferases"/>
    <property type="match status" value="1"/>
</dbReference>
<dbReference type="Gene3D" id="3.40.50.150">
    <property type="entry name" value="Vaccinia Virus protein VP39"/>
    <property type="match status" value="1"/>
</dbReference>
<dbReference type="GO" id="GO:0003838">
    <property type="term" value="F:sterol 24-C-methyltransferase activity"/>
    <property type="evidence" value="ECO:0007669"/>
    <property type="project" value="TreeGrafter"/>
</dbReference>
<dbReference type="GO" id="GO:0032259">
    <property type="term" value="P:methylation"/>
    <property type="evidence" value="ECO:0007669"/>
    <property type="project" value="UniProtKB-KW"/>
</dbReference>
<dbReference type="AlphaFoldDB" id="A0A5M3YQ83"/>
<dbReference type="EMBL" id="BLJY01000004">
    <property type="protein sequence ID" value="GFF15711.1"/>
    <property type="molecule type" value="Genomic_DNA"/>
</dbReference>
<reference evidence="4 5" key="1">
    <citation type="submission" date="2020-01" db="EMBL/GenBank/DDBJ databases">
        <title>Aspergillus terreus IFO 6365 whole genome shotgun sequence.</title>
        <authorList>
            <person name="Kanamasa S."/>
            <person name="Takahashi H."/>
        </authorList>
    </citation>
    <scope>NUCLEOTIDE SEQUENCE [LARGE SCALE GENOMIC DNA]</scope>
    <source>
        <strain evidence="4 5">IFO 6365</strain>
    </source>
</reference>
<evidence type="ECO:0000259" key="3">
    <source>
        <dbReference type="Pfam" id="PF08241"/>
    </source>
</evidence>
<organism evidence="4 5">
    <name type="scientific">Aspergillus terreus</name>
    <dbReference type="NCBI Taxonomy" id="33178"/>
    <lineage>
        <taxon>Eukaryota</taxon>
        <taxon>Fungi</taxon>
        <taxon>Dikarya</taxon>
        <taxon>Ascomycota</taxon>
        <taxon>Pezizomycotina</taxon>
        <taxon>Eurotiomycetes</taxon>
        <taxon>Eurotiomycetidae</taxon>
        <taxon>Eurotiales</taxon>
        <taxon>Aspergillaceae</taxon>
        <taxon>Aspergillus</taxon>
        <taxon>Aspergillus subgen. Circumdati</taxon>
    </lineage>
</organism>
<accession>A0A5M3YQ83</accession>
<dbReference type="Pfam" id="PF08241">
    <property type="entry name" value="Methyltransf_11"/>
    <property type="match status" value="1"/>
</dbReference>
<protein>
    <submittedName>
        <fullName evidence="4">S-adenosyl-L-methionine-dependent methyltransferase</fullName>
    </submittedName>
</protein>
<dbReference type="OrthoDB" id="540004at2759"/>
<dbReference type="GO" id="GO:0005783">
    <property type="term" value="C:endoplasmic reticulum"/>
    <property type="evidence" value="ECO:0007669"/>
    <property type="project" value="TreeGrafter"/>
</dbReference>
<name>A0A5M3YQ83_ASPTE</name>
<dbReference type="Proteomes" id="UP000452235">
    <property type="component" value="Unassembled WGS sequence"/>
</dbReference>
<dbReference type="PANTHER" id="PTHR44068:SF1">
    <property type="entry name" value="HYPOTHETICAL LOC100005854"/>
    <property type="match status" value="1"/>
</dbReference>
<dbReference type="GO" id="GO:0006696">
    <property type="term" value="P:ergosterol biosynthetic process"/>
    <property type="evidence" value="ECO:0007669"/>
    <property type="project" value="TreeGrafter"/>
</dbReference>
<keyword evidence="5" id="KW-1185">Reference proteome</keyword>
<evidence type="ECO:0000313" key="4">
    <source>
        <dbReference type="EMBL" id="GFF15711.1"/>
    </source>
</evidence>
<keyword evidence="1 4" id="KW-0808">Transferase</keyword>
<feature type="domain" description="Methyltransferase type 11" evidence="3">
    <location>
        <begin position="64"/>
        <end position="163"/>
    </location>
</feature>
<comment type="caution">
    <text evidence="4">The sequence shown here is derived from an EMBL/GenBank/DDBJ whole genome shotgun (WGS) entry which is preliminary data.</text>
</comment>
<sequence length="273" mass="30538">MTDVKRYYTSLETRLGNWLLFNGRAHLGLYPASTWWPFPIRRALLAMEDHMFQSLKLSPGALVLDAGCGDGQVAIAFAQRGLRVHAIDVLLEQVQRARQNVARVWGEGETTVTVRQDDYHRLETVDEGSLDGIYTIETLVHARDLPAVLKEFRRVLKPGGRVALYEYDHWTQTADTMALEREKVRRYGAIASDSEGASGLARVLADAGFGDVRETDLTLNVRPLLRVLAWICYVPCMIVVALGMEASFINTVAVVVNYRSGWRYLAVTGSKPV</sequence>
<gene>
    <name evidence="4" type="ORF">ATEIFO6365_0004083000</name>
</gene>
<dbReference type="PANTHER" id="PTHR44068">
    <property type="entry name" value="ZGC:194242"/>
    <property type="match status" value="1"/>
</dbReference>
<comment type="similarity">
    <text evidence="2">Belongs to the class I-like SAM-binding methyltransferase superfamily. Erg6/SMT family.</text>
</comment>
<keyword evidence="4" id="KW-0489">Methyltransferase</keyword>